<accession>A0A151ZE91</accession>
<dbReference type="OrthoDB" id="21139at2759"/>
<reference evidence="2 3" key="1">
    <citation type="submission" date="2015-12" db="EMBL/GenBank/DDBJ databases">
        <title>Dictyostelia acquired genes for synthesis and detection of signals that induce cell-type specialization by lateral gene transfer from prokaryotes.</title>
        <authorList>
            <person name="Gloeckner G."/>
            <person name="Schaap P."/>
        </authorList>
    </citation>
    <scope>NUCLEOTIDE SEQUENCE [LARGE SCALE GENOMIC DNA]</scope>
    <source>
        <strain evidence="2 3">TK</strain>
    </source>
</reference>
<evidence type="ECO:0000256" key="1">
    <source>
        <dbReference type="SAM" id="SignalP"/>
    </source>
</evidence>
<organism evidence="2 3">
    <name type="scientific">Tieghemostelium lacteum</name>
    <name type="common">Slime mold</name>
    <name type="synonym">Dictyostelium lacteum</name>
    <dbReference type="NCBI Taxonomy" id="361077"/>
    <lineage>
        <taxon>Eukaryota</taxon>
        <taxon>Amoebozoa</taxon>
        <taxon>Evosea</taxon>
        <taxon>Eumycetozoa</taxon>
        <taxon>Dictyostelia</taxon>
        <taxon>Dictyosteliales</taxon>
        <taxon>Raperosteliaceae</taxon>
        <taxon>Tieghemostelium</taxon>
    </lineage>
</organism>
<proteinExistence type="predicted"/>
<protein>
    <submittedName>
        <fullName evidence="2">Tenascin X</fullName>
    </submittedName>
</protein>
<gene>
    <name evidence="2" type="ORF">DLAC_07125</name>
</gene>
<evidence type="ECO:0000313" key="2">
    <source>
        <dbReference type="EMBL" id="KYQ92276.1"/>
    </source>
</evidence>
<dbReference type="Proteomes" id="UP000076078">
    <property type="component" value="Unassembled WGS sequence"/>
</dbReference>
<dbReference type="SUPFAM" id="SSF69318">
    <property type="entry name" value="Integrin alpha N-terminal domain"/>
    <property type="match status" value="1"/>
</dbReference>
<keyword evidence="3" id="KW-1185">Reference proteome</keyword>
<dbReference type="EMBL" id="LODT01000031">
    <property type="protein sequence ID" value="KYQ92276.1"/>
    <property type="molecule type" value="Genomic_DNA"/>
</dbReference>
<feature type="chain" id="PRO_5007593193" evidence="1">
    <location>
        <begin position="19"/>
        <end position="669"/>
    </location>
</feature>
<dbReference type="InParanoid" id="A0A151ZE91"/>
<dbReference type="PANTHER" id="PTHR13412:SF0">
    <property type="entry name" value="T-CELL IMMUNOMODULATORY PROTEIN"/>
    <property type="match status" value="1"/>
</dbReference>
<dbReference type="InterPro" id="IPR024881">
    <property type="entry name" value="Tip"/>
</dbReference>
<dbReference type="Gene3D" id="2.130.10.130">
    <property type="entry name" value="Integrin alpha, N-terminal"/>
    <property type="match status" value="2"/>
</dbReference>
<name>A0A151ZE91_TIELA</name>
<dbReference type="AlphaFoldDB" id="A0A151ZE91"/>
<comment type="caution">
    <text evidence="2">The sequence shown here is derived from an EMBL/GenBank/DDBJ whole genome shotgun (WGS) entry which is preliminary data.</text>
</comment>
<dbReference type="PANTHER" id="PTHR13412">
    <property type="entry name" value="T-CELL IMMUNOMODULATORY PROTEIN HOMOLOG"/>
    <property type="match status" value="1"/>
</dbReference>
<feature type="signal peptide" evidence="1">
    <location>
        <begin position="1"/>
        <end position="18"/>
    </location>
</feature>
<evidence type="ECO:0000313" key="3">
    <source>
        <dbReference type="Proteomes" id="UP000076078"/>
    </source>
</evidence>
<sequence>MKILLVLILIICVGWNHAFPASTAILNNTNSYSIKGGTFNGKDSSLIYSIGTCDINGDGIKDIIYNNGDGYVVLFGDVSRFGNSRPINDSFADGINGFKIKIPQAERFPVCGDVNGDGIDDLIVTNSQSFFGTLFLIYGSKSPFKATIDSFDGINGFQIIGEPYSSLGIGKVICDVNGDGVKDIVFSTIMGFYGGGHSNSTNRNFVIYGLKNGSKYTTDNGEYKVSDIVEGKGFIMTLIYGLTLTCGDINNDGYDDLYLQKPRYQIVFGNATFPLDYAPKFDGKEALNITGITWASIDNRSGTSSFGDFNGDGLIDMAVTNGNYSSYEVYIIFGKKNENWPSTFDAKSRNSSNVIAFTKGSGSKDYNCDSLMMGDINADGFDDLQCFSPDFVWVVYGSDFPFESEVDLSASTSPLFDECRGFILEQVDGKVLANADFNNDKILDLMVIKSNILYGIYGEKLLMSASLGLINTTLEYSSNGSYILLDGNYSPVSEKCPLTSIKVQVINAQPSDSIDIASSNDITVKKLSPSTIIIYNNNRDSKFLQKIAKIQYSTQRKDSIASINFKFPGYLDETILVNATAPHKFPCICPANNICIDSLCVPPGTTDINAGCAKYPCTYGLDCNSHDNKCEFRSGCMTCADLKCGSNEECELRISFNPKCKLFPFCVLN</sequence>
<keyword evidence="1" id="KW-0732">Signal</keyword>
<dbReference type="InterPro" id="IPR028994">
    <property type="entry name" value="Integrin_alpha_N"/>
</dbReference>